<proteinExistence type="predicted"/>
<accession>A0A654ZGN4</accession>
<organism evidence="4 5">
    <name type="scientific">Mycobacterium tuberculosis</name>
    <dbReference type="NCBI Taxonomy" id="1773"/>
    <lineage>
        <taxon>Bacteria</taxon>
        <taxon>Bacillati</taxon>
        <taxon>Actinomycetota</taxon>
        <taxon>Actinomycetes</taxon>
        <taxon>Mycobacteriales</taxon>
        <taxon>Mycobacteriaceae</taxon>
        <taxon>Mycobacterium</taxon>
        <taxon>Mycobacterium tuberculosis complex</taxon>
    </lineage>
</organism>
<protein>
    <submittedName>
        <fullName evidence="4">Uncharacterized protein</fullName>
    </submittedName>
</protein>
<reference evidence="4" key="1">
    <citation type="submission" date="2015-03" db="EMBL/GenBank/DDBJ databases">
        <authorList>
            <consortium name="Pathogen Informatics"/>
            <person name="Murphy D."/>
        </authorList>
    </citation>
    <scope>NUCLEOTIDE SEQUENCE</scope>
    <source>
        <strain evidence="4">N09902308</strain>
    </source>
</reference>
<evidence type="ECO:0000313" key="3">
    <source>
        <dbReference type="EMBL" id="COX49839.1"/>
    </source>
</evidence>
<gene>
    <name evidence="1" type="ORF">ERS007657_03824</name>
    <name evidence="2" type="ORF">ERS007661_02184</name>
    <name evidence="3" type="ORF">ERS007720_04596</name>
    <name evidence="4" type="ORF">ERS007739_01562</name>
</gene>
<evidence type="ECO:0000313" key="7">
    <source>
        <dbReference type="Proteomes" id="UP000044938"/>
    </source>
</evidence>
<evidence type="ECO:0000313" key="5">
    <source>
        <dbReference type="Proteomes" id="UP000039021"/>
    </source>
</evidence>
<evidence type="ECO:0000313" key="4">
    <source>
        <dbReference type="EMBL" id="COX64976.1"/>
    </source>
</evidence>
<dbReference type="Proteomes" id="UP000039217">
    <property type="component" value="Unassembled WGS sequence"/>
</dbReference>
<dbReference type="Proteomes" id="UP000046680">
    <property type="component" value="Unassembled WGS sequence"/>
</dbReference>
<dbReference type="AlphaFoldDB" id="A0A654ZGN4"/>
<dbReference type="Proteomes" id="UP000039021">
    <property type="component" value="Unassembled WGS sequence"/>
</dbReference>
<evidence type="ECO:0000313" key="6">
    <source>
        <dbReference type="Proteomes" id="UP000039217"/>
    </source>
</evidence>
<evidence type="ECO:0000313" key="2">
    <source>
        <dbReference type="EMBL" id="CNV36618.1"/>
    </source>
</evidence>
<dbReference type="EMBL" id="CGCX01002067">
    <property type="protein sequence ID" value="CFS06169.1"/>
    <property type="molecule type" value="Genomic_DNA"/>
</dbReference>
<dbReference type="EMBL" id="CSAJ01001032">
    <property type="protein sequence ID" value="COX49839.1"/>
    <property type="molecule type" value="Genomic_DNA"/>
</dbReference>
<evidence type="ECO:0000313" key="8">
    <source>
        <dbReference type="Proteomes" id="UP000046680"/>
    </source>
</evidence>
<reference evidence="5 6" key="2">
    <citation type="submission" date="2015-03" db="EMBL/GenBank/DDBJ databases">
        <authorList>
            <consortium name="Pathogen Informatics"/>
        </authorList>
    </citation>
    <scope>NUCLEOTIDE SEQUENCE [LARGE SCALE GENOMIC DNA]</scope>
    <source>
        <strain evidence="1 8">C09601061</strain>
        <strain evidence="2 6">D00501624</strain>
        <strain evidence="3 7">M09401471</strain>
        <strain evidence="5">N09902308</strain>
    </source>
</reference>
<name>A0A654ZGN4_MYCTX</name>
<dbReference type="EMBL" id="CQQC01000724">
    <property type="protein sequence ID" value="CNV36618.1"/>
    <property type="molecule type" value="Genomic_DNA"/>
</dbReference>
<evidence type="ECO:0000313" key="1">
    <source>
        <dbReference type="EMBL" id="CFS06169.1"/>
    </source>
</evidence>
<dbReference type="EMBL" id="CSBK01000616">
    <property type="protein sequence ID" value="COX64976.1"/>
    <property type="molecule type" value="Genomic_DNA"/>
</dbReference>
<dbReference type="Proteomes" id="UP000044938">
    <property type="component" value="Unassembled WGS sequence"/>
</dbReference>
<sequence>MSLTCSSILAVRSWLYFSVSFWLVPCMLIRNGIEVCSIGLPSGRVMACTRDIPSTAKMALAILLITKKSAELRMSWSLSTISTSGFIRAWEKWRSAAA</sequence>